<dbReference type="Gene3D" id="3.90.850.10">
    <property type="entry name" value="Fumarylacetoacetase-like, C-terminal domain"/>
    <property type="match status" value="1"/>
</dbReference>
<evidence type="ECO:0000256" key="1">
    <source>
        <dbReference type="ARBA" id="ARBA00010211"/>
    </source>
</evidence>
<dbReference type="HOGENOM" id="CLU_028458_2_1_1"/>
<keyword evidence="2" id="KW-0479">Metal-binding</keyword>
<dbReference type="InterPro" id="IPR011234">
    <property type="entry name" value="Fumarylacetoacetase-like_C"/>
</dbReference>
<dbReference type="FunFam" id="3.90.850.10:FF:000002">
    <property type="entry name" value="2-hydroxyhepta-2,4-diene-1,7-dioate isomerase"/>
    <property type="match status" value="1"/>
</dbReference>
<dbReference type="SUPFAM" id="SSF56529">
    <property type="entry name" value="FAH"/>
    <property type="match status" value="1"/>
</dbReference>
<dbReference type="GO" id="GO:0046872">
    <property type="term" value="F:metal ion binding"/>
    <property type="evidence" value="ECO:0007669"/>
    <property type="project" value="UniProtKB-KW"/>
</dbReference>
<name>A0A0C3I456_OIDMZ</name>
<evidence type="ECO:0000259" key="3">
    <source>
        <dbReference type="Pfam" id="PF01557"/>
    </source>
</evidence>
<dbReference type="InParanoid" id="A0A0C3I456"/>
<dbReference type="GO" id="GO:0006107">
    <property type="term" value="P:oxaloacetate metabolic process"/>
    <property type="evidence" value="ECO:0007669"/>
    <property type="project" value="UniProtKB-ARBA"/>
</dbReference>
<reference evidence="6" key="2">
    <citation type="submission" date="2015-01" db="EMBL/GenBank/DDBJ databases">
        <title>Evolutionary Origins and Diversification of the Mycorrhizal Mutualists.</title>
        <authorList>
            <consortium name="DOE Joint Genome Institute"/>
            <consortium name="Mycorrhizal Genomics Consortium"/>
            <person name="Kohler A."/>
            <person name="Kuo A."/>
            <person name="Nagy L.G."/>
            <person name="Floudas D."/>
            <person name="Copeland A."/>
            <person name="Barry K.W."/>
            <person name="Cichocki N."/>
            <person name="Veneault-Fourrey C."/>
            <person name="LaButti K."/>
            <person name="Lindquist E.A."/>
            <person name="Lipzen A."/>
            <person name="Lundell T."/>
            <person name="Morin E."/>
            <person name="Murat C."/>
            <person name="Riley R."/>
            <person name="Ohm R."/>
            <person name="Sun H."/>
            <person name="Tunlid A."/>
            <person name="Henrissat B."/>
            <person name="Grigoriev I.V."/>
            <person name="Hibbett D.S."/>
            <person name="Martin F."/>
        </authorList>
    </citation>
    <scope>NUCLEOTIDE SEQUENCE [LARGE SCALE GENOMIC DNA]</scope>
    <source>
        <strain evidence="6">Zn</strain>
    </source>
</reference>
<dbReference type="AlphaFoldDB" id="A0A0C3I456"/>
<dbReference type="Pfam" id="PF10370">
    <property type="entry name" value="Rv2993c-like_N"/>
    <property type="match status" value="1"/>
</dbReference>
<keyword evidence="6" id="KW-1185">Reference proteome</keyword>
<dbReference type="EMBL" id="KN832870">
    <property type="protein sequence ID" value="KIN09107.1"/>
    <property type="molecule type" value="Genomic_DNA"/>
</dbReference>
<feature type="domain" description="Fumarylacetoacetase-like C-terminal" evidence="3">
    <location>
        <begin position="68"/>
        <end position="274"/>
    </location>
</feature>
<gene>
    <name evidence="5" type="ORF">OIDMADRAFT_107689</name>
</gene>
<comment type="similarity">
    <text evidence="1">Belongs to the FAH family.</text>
</comment>
<protein>
    <recommendedName>
        <fullName evidence="7">Fumarylacetoacetase-like C-terminal domain-containing protein</fullName>
    </recommendedName>
</protein>
<dbReference type="Proteomes" id="UP000054321">
    <property type="component" value="Unassembled WGS sequence"/>
</dbReference>
<dbReference type="InterPro" id="IPR018833">
    <property type="entry name" value="Rv2993c-like_N"/>
</dbReference>
<evidence type="ECO:0000256" key="2">
    <source>
        <dbReference type="ARBA" id="ARBA00022723"/>
    </source>
</evidence>
<feature type="domain" description="Rv2993c-like N-terminal" evidence="4">
    <location>
        <begin position="6"/>
        <end position="58"/>
    </location>
</feature>
<organism evidence="5 6">
    <name type="scientific">Oidiodendron maius (strain Zn)</name>
    <dbReference type="NCBI Taxonomy" id="913774"/>
    <lineage>
        <taxon>Eukaryota</taxon>
        <taxon>Fungi</taxon>
        <taxon>Dikarya</taxon>
        <taxon>Ascomycota</taxon>
        <taxon>Pezizomycotina</taxon>
        <taxon>Leotiomycetes</taxon>
        <taxon>Leotiomycetes incertae sedis</taxon>
        <taxon>Myxotrichaceae</taxon>
        <taxon>Oidiodendron</taxon>
    </lineage>
</organism>
<sequence>MAIEMFIRFEDSSGTVRYGEISGAGEVADLPGAKVGVLAGDPFTGLSKTGEKFEVKKVLCPLESTPIIICIGLNYRQHATEANLTVPKYPVVFTKPADALAGPYDNIAIHPDAQSMLDYEGELTVVIGKDAKDVSEADALEYVLGYTAGNDVSARNFQLPDVSGGQFCFAKSFDGFAPIGPAILTTAAIDDPQKLEYTTKVNGEVRQKTETGDMIWSVRQIIAHLSTGTTLRKGTVIMTGTPSGVGFFMKSNGFLHDGDMVEVNIKGIGSIANKMKFL</sequence>
<evidence type="ECO:0000313" key="5">
    <source>
        <dbReference type="EMBL" id="KIN09107.1"/>
    </source>
</evidence>
<evidence type="ECO:0000313" key="6">
    <source>
        <dbReference type="Proteomes" id="UP000054321"/>
    </source>
</evidence>
<proteinExistence type="inferred from homology"/>
<dbReference type="InterPro" id="IPR036663">
    <property type="entry name" value="Fumarylacetoacetase_C_sf"/>
</dbReference>
<dbReference type="STRING" id="913774.A0A0C3I456"/>
<dbReference type="GO" id="GO:0018773">
    <property type="term" value="F:acetylpyruvate hydrolase activity"/>
    <property type="evidence" value="ECO:0007669"/>
    <property type="project" value="TreeGrafter"/>
</dbReference>
<reference evidence="5 6" key="1">
    <citation type="submission" date="2014-04" db="EMBL/GenBank/DDBJ databases">
        <authorList>
            <consortium name="DOE Joint Genome Institute"/>
            <person name="Kuo A."/>
            <person name="Martino E."/>
            <person name="Perotto S."/>
            <person name="Kohler A."/>
            <person name="Nagy L.G."/>
            <person name="Floudas D."/>
            <person name="Copeland A."/>
            <person name="Barry K.W."/>
            <person name="Cichocki N."/>
            <person name="Veneault-Fourrey C."/>
            <person name="LaButti K."/>
            <person name="Lindquist E.A."/>
            <person name="Lipzen A."/>
            <person name="Lundell T."/>
            <person name="Morin E."/>
            <person name="Murat C."/>
            <person name="Sun H."/>
            <person name="Tunlid A."/>
            <person name="Henrissat B."/>
            <person name="Grigoriev I.V."/>
            <person name="Hibbett D.S."/>
            <person name="Martin F."/>
            <person name="Nordberg H.P."/>
            <person name="Cantor M.N."/>
            <person name="Hua S.X."/>
        </authorList>
    </citation>
    <scope>NUCLEOTIDE SEQUENCE [LARGE SCALE GENOMIC DNA]</scope>
    <source>
        <strain evidence="5 6">Zn</strain>
    </source>
</reference>
<accession>A0A0C3I456</accession>
<dbReference type="OrthoDB" id="411064at2759"/>
<dbReference type="GO" id="GO:0050163">
    <property type="term" value="F:oxaloacetate tautomerase activity"/>
    <property type="evidence" value="ECO:0007669"/>
    <property type="project" value="UniProtKB-ARBA"/>
</dbReference>
<dbReference type="PANTHER" id="PTHR11820">
    <property type="entry name" value="ACYLPYRUVASE"/>
    <property type="match status" value="1"/>
</dbReference>
<evidence type="ECO:0000259" key="4">
    <source>
        <dbReference type="Pfam" id="PF10370"/>
    </source>
</evidence>
<evidence type="ECO:0008006" key="7">
    <source>
        <dbReference type="Google" id="ProtNLM"/>
    </source>
</evidence>
<dbReference type="PANTHER" id="PTHR11820:SF7">
    <property type="entry name" value="ACYLPYRUVASE FAHD1, MITOCHONDRIAL"/>
    <property type="match status" value="1"/>
</dbReference>
<dbReference type="Pfam" id="PF01557">
    <property type="entry name" value="FAA_hydrolase"/>
    <property type="match status" value="1"/>
</dbReference>